<keyword evidence="3" id="KW-1185">Reference proteome</keyword>
<proteinExistence type="inferred from homology"/>
<evidence type="ECO:0000313" key="2">
    <source>
        <dbReference type="EMBL" id="KLV22864.1"/>
    </source>
</evidence>
<dbReference type="Pfam" id="PF10087">
    <property type="entry name" value="DUF2325"/>
    <property type="match status" value="1"/>
</dbReference>
<dbReference type="RefSeq" id="WP_047944126.1">
    <property type="nucleotide sequence ID" value="NZ_JAPWCI010000068.1"/>
</dbReference>
<evidence type="ECO:0000313" key="3">
    <source>
        <dbReference type="Proteomes" id="UP000036045"/>
    </source>
</evidence>
<comment type="caution">
    <text evidence="2">The sequence shown here is derived from an EMBL/GenBank/DDBJ whole genome shotgun (WGS) entry which is preliminary data.</text>
</comment>
<evidence type="ECO:0008006" key="4">
    <source>
        <dbReference type="Google" id="ProtNLM"/>
    </source>
</evidence>
<sequence length="103" mass="11398">MANTLLVVGGNQDKTFKKMGDRFELKVLHHPGESKKSGNKKEYQTLINKADCVVVLKGAINRKSMIMVKEICKEQNKTIVYHQGRGVTGAIQSSLAYFEGLSA</sequence>
<gene>
    <name evidence="2" type="ORF">ABW02_20465</name>
</gene>
<comment type="similarity">
    <text evidence="1">Belongs to the UPF0751 family.</text>
</comment>
<reference evidence="2 3" key="1">
    <citation type="submission" date="2015-05" db="EMBL/GenBank/DDBJ databases">
        <title>Whole genome sequence and identification of bacterial endophytes from Costus igneus.</title>
        <authorList>
            <person name="Lee Y.P."/>
            <person name="Gan H.M."/>
            <person name="Eng W."/>
            <person name="Wheatley M.S."/>
            <person name="Caraballo A."/>
            <person name="Polter S."/>
            <person name="Savka M.A."/>
            <person name="Hudson A.O."/>
        </authorList>
    </citation>
    <scope>NUCLEOTIDE SEQUENCE [LARGE SCALE GENOMIC DNA]</scope>
    <source>
        <strain evidence="2 3">RIT379</strain>
    </source>
</reference>
<dbReference type="AlphaFoldDB" id="A0A0J1IA81"/>
<organism evidence="2 3">
    <name type="scientific">Niallia circulans</name>
    <name type="common">Bacillus circulans</name>
    <dbReference type="NCBI Taxonomy" id="1397"/>
    <lineage>
        <taxon>Bacteria</taxon>
        <taxon>Bacillati</taxon>
        <taxon>Bacillota</taxon>
        <taxon>Bacilli</taxon>
        <taxon>Bacillales</taxon>
        <taxon>Bacillaceae</taxon>
        <taxon>Niallia</taxon>
    </lineage>
</organism>
<dbReference type="OrthoDB" id="2881859at2"/>
<accession>A0A0J1IA81</accession>
<name>A0A0J1IA81_NIACI</name>
<dbReference type="EMBL" id="LDPH01000028">
    <property type="protein sequence ID" value="KLV22864.1"/>
    <property type="molecule type" value="Genomic_DNA"/>
</dbReference>
<evidence type="ECO:0000256" key="1">
    <source>
        <dbReference type="ARBA" id="ARBA00007189"/>
    </source>
</evidence>
<dbReference type="Proteomes" id="UP000036045">
    <property type="component" value="Unassembled WGS sequence"/>
</dbReference>
<dbReference type="PATRIC" id="fig|1397.4.peg.2852"/>
<dbReference type="InterPro" id="IPR016772">
    <property type="entry name" value="UCP020408"/>
</dbReference>
<protein>
    <recommendedName>
        <fullName evidence="4">DUF2325 domain-containing protein</fullName>
    </recommendedName>
</protein>